<dbReference type="GO" id="GO:0005507">
    <property type="term" value="F:copper ion binding"/>
    <property type="evidence" value="ECO:0007669"/>
    <property type="project" value="InterPro"/>
</dbReference>
<dbReference type="InterPro" id="IPR023471">
    <property type="entry name" value="CtaG/Cox11_dom_sf"/>
</dbReference>
<dbReference type="GO" id="GO:0005743">
    <property type="term" value="C:mitochondrial inner membrane"/>
    <property type="evidence" value="ECO:0007669"/>
    <property type="project" value="UniProtKB-SubCell"/>
</dbReference>
<dbReference type="PIRSF" id="PIRSF005413">
    <property type="entry name" value="COX11"/>
    <property type="match status" value="1"/>
</dbReference>
<dbReference type="InterPro" id="IPR007533">
    <property type="entry name" value="Cyt_c_oxidase_assmbl_CtaG"/>
</dbReference>
<keyword evidence="6" id="KW-0496">Mitochondrion</keyword>
<evidence type="ECO:0000256" key="2">
    <source>
        <dbReference type="ARBA" id="ARBA00004243"/>
    </source>
</evidence>
<dbReference type="PANTHER" id="PTHR21320:SF3">
    <property type="entry name" value="CYTOCHROME C OXIDASE ASSEMBLY PROTEIN COX11, MITOCHONDRIAL-RELATED"/>
    <property type="match status" value="1"/>
</dbReference>
<keyword evidence="4" id="KW-1133">Transmembrane helix</keyword>
<evidence type="ECO:0000256" key="4">
    <source>
        <dbReference type="ARBA" id="ARBA00022989"/>
    </source>
</evidence>
<protein>
    <submittedName>
        <fullName evidence="6">Heme biosynthesis protein</fullName>
    </submittedName>
</protein>
<organism evidence="6">
    <name type="scientific">Ophirina amphinema</name>
    <dbReference type="NCBI Taxonomy" id="2108040"/>
    <lineage>
        <taxon>Eukaryota</taxon>
        <taxon>Discoba</taxon>
        <taxon>Jakobida</taxon>
        <taxon>Ophirinina</taxon>
        <taxon>Ophirinidae</taxon>
        <taxon>Ophirina</taxon>
    </lineage>
</organism>
<keyword evidence="5" id="KW-0472">Membrane</keyword>
<reference evidence="6" key="1">
    <citation type="journal article" date="2018" name="Sci. Rep.">
        <title>Ophirina amphinema n. gen., n. sp., a New Deeply Branching Discobid with Phylogenetic Affinity to Jakobids.</title>
        <authorList>
            <person name="Yabuki A."/>
            <person name="Gyaltshen Y."/>
            <person name="Heiss A.A."/>
            <person name="Fujikura K."/>
            <person name="Kim E."/>
        </authorList>
    </citation>
    <scope>NUCLEOTIDE SEQUENCE</scope>
    <source>
        <strain evidence="6">JB</strain>
    </source>
</reference>
<gene>
    <name evidence="6" type="primary">cox11</name>
</gene>
<evidence type="ECO:0000313" key="6">
    <source>
        <dbReference type="EMBL" id="BBD14124.1"/>
    </source>
</evidence>
<proteinExistence type="inferred from homology"/>
<dbReference type="FunFam" id="2.60.370.10:FF:000001">
    <property type="entry name" value="COX11 cytochrome c oxidase assembly homolog"/>
    <property type="match status" value="1"/>
</dbReference>
<keyword evidence="3" id="KW-0812">Transmembrane</keyword>
<sequence>MFKVKDRQTILLLVLSFIVLMVGLSYGSVPLYKLFCQVTGFGGTVQVGLEAPEVGILEDSKIMTIQFNADVSDSLPWSFKPCQKEVKVRVGETALAFFEAENLSQRDLIGISTYNVSPQKAGLYFNKIQCFCFEEQQLNMGERVDMPVFFFVDPQILLDPRMSDVNNITLSYTFFPSDD</sequence>
<accession>A0A348AYQ6</accession>
<evidence type="ECO:0000256" key="3">
    <source>
        <dbReference type="ARBA" id="ARBA00022692"/>
    </source>
</evidence>
<evidence type="ECO:0000256" key="1">
    <source>
        <dbReference type="ARBA" id="ARBA00004007"/>
    </source>
</evidence>
<name>A0A348AYQ6_9EUKA</name>
<dbReference type="Gene3D" id="2.60.370.10">
    <property type="entry name" value="Ctag/Cox11"/>
    <property type="match status" value="1"/>
</dbReference>
<dbReference type="AlphaFoldDB" id="A0A348AYQ6"/>
<dbReference type="Pfam" id="PF04442">
    <property type="entry name" value="CtaG_Cox11"/>
    <property type="match status" value="1"/>
</dbReference>
<comment type="function">
    <text evidence="1">Exerts its effect at some terminal stage of cytochrome c oxidase synthesis, probably by being involved in the insertion of the copper B into subunit I.</text>
</comment>
<dbReference type="HAMAP" id="MF_00155">
    <property type="entry name" value="CtaG"/>
    <property type="match status" value="1"/>
</dbReference>
<dbReference type="SUPFAM" id="SSF110111">
    <property type="entry name" value="Ctag/Cox11"/>
    <property type="match status" value="1"/>
</dbReference>
<geneLocation type="mitochondrion" evidence="6"/>
<comment type="subcellular location">
    <subcellularLocation>
        <location evidence="2">Mitochondrion inner membrane</location>
        <topology evidence="2">Single-pass membrane protein</topology>
        <orientation evidence="2">Intermembrane side</orientation>
    </subcellularLocation>
</comment>
<dbReference type="PANTHER" id="PTHR21320">
    <property type="entry name" value="CYTOCHROME C OXIDASE ASSEMBLY PROTEIN COX11-RELATED"/>
    <property type="match status" value="1"/>
</dbReference>
<dbReference type="EMBL" id="LC369600">
    <property type="protein sequence ID" value="BBD14124.1"/>
    <property type="molecule type" value="Genomic_DNA"/>
</dbReference>
<evidence type="ECO:0000256" key="5">
    <source>
        <dbReference type="ARBA" id="ARBA00023136"/>
    </source>
</evidence>
<dbReference type="NCBIfam" id="NF003465">
    <property type="entry name" value="PRK05089.1"/>
    <property type="match status" value="1"/>
</dbReference>